<dbReference type="SMART" id="SM00327">
    <property type="entry name" value="VWA"/>
    <property type="match status" value="1"/>
</dbReference>
<gene>
    <name evidence="2" type="ORF">ABLV49_10285</name>
</gene>
<feature type="domain" description="VWFA" evidence="1">
    <location>
        <begin position="577"/>
        <end position="764"/>
    </location>
</feature>
<dbReference type="AlphaFoldDB" id="A0AAU7LX31"/>
<dbReference type="InterPro" id="IPR002035">
    <property type="entry name" value="VWF_A"/>
</dbReference>
<evidence type="ECO:0000313" key="2">
    <source>
        <dbReference type="EMBL" id="XBP72159.1"/>
    </source>
</evidence>
<dbReference type="PROSITE" id="PS50234">
    <property type="entry name" value="VWFA"/>
    <property type="match status" value="1"/>
</dbReference>
<dbReference type="EMBL" id="CP157675">
    <property type="protein sequence ID" value="XBP72159.1"/>
    <property type="molecule type" value="Genomic_DNA"/>
</dbReference>
<organism evidence="2">
    <name type="scientific">Polaromonas hydrogenivorans</name>
    <dbReference type="NCBI Taxonomy" id="335476"/>
    <lineage>
        <taxon>Bacteria</taxon>
        <taxon>Pseudomonadati</taxon>
        <taxon>Pseudomonadota</taxon>
        <taxon>Betaproteobacteria</taxon>
        <taxon>Burkholderiales</taxon>
        <taxon>Comamonadaceae</taxon>
        <taxon>Polaromonas</taxon>
    </lineage>
</organism>
<sequence>MAGLPDLSGMPSQFEAWRARLDCPFPAVQAVLADCLQEAARLLSPAGLDAWLDCARALGKMGRGPEPVLALLQAWPQVVQTLGAGDRAAESLLADVAALLQAMQKSPNSGAMAPLLQTLPAVARRLHASDPLRHYLRTVAGMMARTTVSLHGHHATFASPGLPVLLAQAPRLLGVLTVSGLARWADYGVRHYLNHPEHQRDYFALQLPDSRAVLQRERHGTLLVDVERQLELLLRALWQDPAPLRAYATGLENATAPAPWSTHQTPSDSLCLPDVYDDLNGVAGLDRYRVAVAHLAAHRRWSQPLLADNLSPLQRLTIECLEDARIDHLLLRRYPGLRYVMLALHPRPVEGACDPETMSCLRHRLAMLSRALLDPAHDYADAALNHCVAAFHALLTPGQDSSTQAMQTLALQHATRTRRQSDQLARVHFDNTVVSYRDDNRHLWRFIEAGDEEDSFDQPCPPAEQEMPGLPPRHYPEWDAASQSYRPDWVSLYESLHPRGDAGFIDALLARHATLARQLQQLLDRLKPQNRVRIRYQEEGSELDLDVAIRSLIDWRAGSAPDPRILMSHRTDGRSIAVLVLLDLSHSLNDAVPGSGQTRLSLSQEAVALLAWAMDRLGDPFALAGFHSNTRHDVRYQHIKGFGERWDEAPKARLAALQAQYSTRMGAALRHAAHTLGAQASDKKLLLVLTDGRPSDVDTPDDQALVADTRQAVQELAQQGIHSHCISLDPQADAYVHDIFGQHATVVDRVEQLPERLTRLFVSLTR</sequence>
<dbReference type="CDD" id="cd01454">
    <property type="entry name" value="vWA_norD_type"/>
    <property type="match status" value="1"/>
</dbReference>
<reference evidence="2" key="1">
    <citation type="submission" date="2024-05" db="EMBL/GenBank/DDBJ databases">
        <authorList>
            <person name="Bunk B."/>
            <person name="Swiderski J."/>
            <person name="Sproer C."/>
            <person name="Thiel V."/>
        </authorList>
    </citation>
    <scope>NUCLEOTIDE SEQUENCE</scope>
    <source>
        <strain evidence="2">DSM 17735</strain>
    </source>
</reference>
<dbReference type="InterPro" id="IPR051928">
    <property type="entry name" value="NorD/CobT"/>
</dbReference>
<accession>A0AAU7LX31</accession>
<name>A0AAU7LX31_9BURK</name>
<evidence type="ECO:0000259" key="1">
    <source>
        <dbReference type="PROSITE" id="PS50234"/>
    </source>
</evidence>
<dbReference type="Pfam" id="PF00092">
    <property type="entry name" value="VWA"/>
    <property type="match status" value="1"/>
</dbReference>
<proteinExistence type="predicted"/>
<dbReference type="RefSeq" id="WP_349281503.1">
    <property type="nucleotide sequence ID" value="NZ_CBCSCU010000030.1"/>
</dbReference>
<dbReference type="SUPFAM" id="SSF53300">
    <property type="entry name" value="vWA-like"/>
    <property type="match status" value="1"/>
</dbReference>
<dbReference type="PANTHER" id="PTHR41248">
    <property type="entry name" value="NORD PROTEIN"/>
    <property type="match status" value="1"/>
</dbReference>
<dbReference type="PANTHER" id="PTHR41248:SF1">
    <property type="entry name" value="NORD PROTEIN"/>
    <property type="match status" value="1"/>
</dbReference>
<dbReference type="InterPro" id="IPR036465">
    <property type="entry name" value="vWFA_dom_sf"/>
</dbReference>
<dbReference type="Gene3D" id="3.40.50.410">
    <property type="entry name" value="von Willebrand factor, type A domain"/>
    <property type="match status" value="1"/>
</dbReference>
<protein>
    <submittedName>
        <fullName evidence="2">VWA domain-containing protein</fullName>
    </submittedName>
</protein>